<comment type="caution">
    <text evidence="2">The sequence shown here is derived from an EMBL/GenBank/DDBJ whole genome shotgun (WGS) entry which is preliminary data.</text>
</comment>
<dbReference type="EMBL" id="BPQQ01000096">
    <property type="protein sequence ID" value="GJE03893.1"/>
    <property type="molecule type" value="Genomic_DNA"/>
</dbReference>
<dbReference type="Gene3D" id="3.40.190.150">
    <property type="entry name" value="Bordetella uptake gene, domain 1"/>
    <property type="match status" value="1"/>
</dbReference>
<reference evidence="2" key="2">
    <citation type="submission" date="2021-08" db="EMBL/GenBank/DDBJ databases">
        <authorList>
            <person name="Tani A."/>
            <person name="Ola A."/>
            <person name="Ogura Y."/>
            <person name="Katsura K."/>
            <person name="Hayashi T."/>
        </authorList>
    </citation>
    <scope>NUCLEOTIDE SEQUENCE</scope>
    <source>
        <strain evidence="2">DSM 17168</strain>
    </source>
</reference>
<dbReference type="InterPro" id="IPR005064">
    <property type="entry name" value="BUG"/>
</dbReference>
<reference evidence="2" key="1">
    <citation type="journal article" date="2021" name="Front. Microbiol.">
        <title>Comprehensive Comparative Genomics and Phenotyping of Methylobacterium Species.</title>
        <authorList>
            <person name="Alessa O."/>
            <person name="Ogura Y."/>
            <person name="Fujitani Y."/>
            <person name="Takami H."/>
            <person name="Hayashi T."/>
            <person name="Sahin N."/>
            <person name="Tani A."/>
        </authorList>
    </citation>
    <scope>NUCLEOTIDE SEQUENCE</scope>
    <source>
        <strain evidence="2">DSM 17168</strain>
    </source>
</reference>
<dbReference type="PANTHER" id="PTHR42928:SF5">
    <property type="entry name" value="BLR1237 PROTEIN"/>
    <property type="match status" value="1"/>
</dbReference>
<comment type="similarity">
    <text evidence="1">Belongs to the UPF0065 (bug) family.</text>
</comment>
<name>A0ABQ4SPY6_9HYPH</name>
<dbReference type="InterPro" id="IPR042100">
    <property type="entry name" value="Bug_dom1"/>
</dbReference>
<organism evidence="2 3">
    <name type="scientific">Methylobacterium isbiliense</name>
    <dbReference type="NCBI Taxonomy" id="315478"/>
    <lineage>
        <taxon>Bacteria</taxon>
        <taxon>Pseudomonadati</taxon>
        <taxon>Pseudomonadota</taxon>
        <taxon>Alphaproteobacteria</taxon>
        <taxon>Hyphomicrobiales</taxon>
        <taxon>Methylobacteriaceae</taxon>
        <taxon>Methylobacterium</taxon>
    </lineage>
</organism>
<evidence type="ECO:0000313" key="3">
    <source>
        <dbReference type="Proteomes" id="UP001055153"/>
    </source>
</evidence>
<dbReference type="CDD" id="cd07012">
    <property type="entry name" value="PBP2_Bug_TTT"/>
    <property type="match status" value="1"/>
</dbReference>
<evidence type="ECO:0000256" key="1">
    <source>
        <dbReference type="ARBA" id="ARBA00006987"/>
    </source>
</evidence>
<evidence type="ECO:0008006" key="4">
    <source>
        <dbReference type="Google" id="ProtNLM"/>
    </source>
</evidence>
<gene>
    <name evidence="2" type="ORF">GMJLKIPL_5850</name>
</gene>
<dbReference type="Proteomes" id="UP001055153">
    <property type="component" value="Unassembled WGS sequence"/>
</dbReference>
<protein>
    <recommendedName>
        <fullName evidence="4">Tripartite tricarboxylate transporter family receptor</fullName>
    </recommendedName>
</protein>
<proteinExistence type="inferred from homology"/>
<dbReference type="Pfam" id="PF03401">
    <property type="entry name" value="TctC"/>
    <property type="match status" value="1"/>
</dbReference>
<dbReference type="RefSeq" id="WP_238241267.1">
    <property type="nucleotide sequence ID" value="NZ_BPQQ01000096.1"/>
</dbReference>
<sequence>MKGLTRRGWIAASAGGVVAGLPSLALGQNRNWPERPIRLIVPYPAGGSTDVLARLLGERLKDRLGGTWVVENRPGTGGNTGIDAVAKSTPDGYTIGAATVGHFSISQYLYSRMPFDADRDLIPISLTWELPNVAVVPTQHVPARTIPEFIAWAKGRSGGYFYGSPGVGTSPHLCGALFATRTGLTATHVPFRGAAQTIPAMLSGDVQLAIDNLPSYVGAIAAGQFRVLAVTTPERWPTLPDVPTMAEAGVPDFVATSWAAFVAPSATPRAIVDQISEALRAIAADPMIQQRFEVAGARPLASTPEQAQEKGQRERPIWKEMVQISGARLD</sequence>
<evidence type="ECO:0000313" key="2">
    <source>
        <dbReference type="EMBL" id="GJE03893.1"/>
    </source>
</evidence>
<keyword evidence="3" id="KW-1185">Reference proteome</keyword>
<dbReference type="Gene3D" id="3.40.190.10">
    <property type="entry name" value="Periplasmic binding protein-like II"/>
    <property type="match status" value="1"/>
</dbReference>
<dbReference type="PIRSF" id="PIRSF017082">
    <property type="entry name" value="YflP"/>
    <property type="match status" value="1"/>
</dbReference>
<accession>A0ABQ4SPY6</accession>
<dbReference type="SUPFAM" id="SSF53850">
    <property type="entry name" value="Periplasmic binding protein-like II"/>
    <property type="match status" value="1"/>
</dbReference>
<dbReference type="PANTHER" id="PTHR42928">
    <property type="entry name" value="TRICARBOXYLATE-BINDING PROTEIN"/>
    <property type="match status" value="1"/>
</dbReference>